<dbReference type="SMART" id="SM00360">
    <property type="entry name" value="RRM"/>
    <property type="match status" value="1"/>
</dbReference>
<protein>
    <recommendedName>
        <fullName evidence="2">RRM domain-containing protein</fullName>
    </recommendedName>
</protein>
<dbReference type="PANTHER" id="PTHR32343">
    <property type="entry name" value="SERINE/ARGININE-RICH SPLICING FACTOR"/>
    <property type="match status" value="1"/>
</dbReference>
<reference evidence="3" key="3">
    <citation type="submission" date="2021-05" db="UniProtKB">
        <authorList>
            <consortium name="EnsemblPlants"/>
        </authorList>
    </citation>
    <scope>IDENTIFICATION</scope>
    <source>
        <strain evidence="3">cv. B73</strain>
    </source>
</reference>
<dbReference type="OrthoDB" id="7763451at2759"/>
<dbReference type="GO" id="GO:0003723">
    <property type="term" value="F:RNA binding"/>
    <property type="evidence" value="ECO:0007669"/>
    <property type="project" value="UniProtKB-UniRule"/>
</dbReference>
<keyword evidence="1" id="KW-0694">RNA-binding</keyword>
<dbReference type="Proteomes" id="UP000007305">
    <property type="component" value="Chromosome 2"/>
</dbReference>
<dbReference type="PROSITE" id="PS50102">
    <property type="entry name" value="RRM"/>
    <property type="match status" value="1"/>
</dbReference>
<dbReference type="SUPFAM" id="SSF54928">
    <property type="entry name" value="RNA-binding domain, RBD"/>
    <property type="match status" value="1"/>
</dbReference>
<dbReference type="AlphaFoldDB" id="A0A804M9K1"/>
<dbReference type="Pfam" id="PF00076">
    <property type="entry name" value="RRM_1"/>
    <property type="match status" value="1"/>
</dbReference>
<feature type="domain" description="RRM" evidence="2">
    <location>
        <begin position="6"/>
        <end position="80"/>
    </location>
</feature>
<proteinExistence type="predicted"/>
<dbReference type="InterPro" id="IPR000504">
    <property type="entry name" value="RRM_dom"/>
</dbReference>
<dbReference type="Gramene" id="Zm00001eb068910_T004">
    <property type="protein sequence ID" value="Zm00001eb068910_P004"/>
    <property type="gene ID" value="Zm00001eb068910"/>
</dbReference>
<evidence type="ECO:0000313" key="4">
    <source>
        <dbReference type="Proteomes" id="UP000007305"/>
    </source>
</evidence>
<organism evidence="3 4">
    <name type="scientific">Zea mays</name>
    <name type="common">Maize</name>
    <dbReference type="NCBI Taxonomy" id="4577"/>
    <lineage>
        <taxon>Eukaryota</taxon>
        <taxon>Viridiplantae</taxon>
        <taxon>Streptophyta</taxon>
        <taxon>Embryophyta</taxon>
        <taxon>Tracheophyta</taxon>
        <taxon>Spermatophyta</taxon>
        <taxon>Magnoliopsida</taxon>
        <taxon>Liliopsida</taxon>
        <taxon>Poales</taxon>
        <taxon>Poaceae</taxon>
        <taxon>PACMAD clade</taxon>
        <taxon>Panicoideae</taxon>
        <taxon>Andropogonodae</taxon>
        <taxon>Andropogoneae</taxon>
        <taxon>Tripsacinae</taxon>
        <taxon>Zea</taxon>
    </lineage>
</organism>
<gene>
    <name evidence="3" type="primary">LOC100193735</name>
</gene>
<name>A0A804M9K1_MAIZE</name>
<reference evidence="3" key="2">
    <citation type="submission" date="2019-07" db="EMBL/GenBank/DDBJ databases">
        <authorList>
            <person name="Seetharam A."/>
            <person name="Woodhouse M."/>
            <person name="Cannon E."/>
        </authorList>
    </citation>
    <scope>NUCLEOTIDE SEQUENCE [LARGE SCALE GENOMIC DNA]</scope>
    <source>
        <strain evidence="3">cv. B73</strain>
    </source>
</reference>
<dbReference type="PANTHER" id="PTHR32343:SF26">
    <property type="entry name" value="RNA-BINDING (RRM_RBD_RNP MOTIFS) FAMILY PROTEIN"/>
    <property type="match status" value="1"/>
</dbReference>
<evidence type="ECO:0000259" key="2">
    <source>
        <dbReference type="PROSITE" id="PS50102"/>
    </source>
</evidence>
<keyword evidence="4" id="KW-1185">Reference proteome</keyword>
<dbReference type="InterPro" id="IPR035979">
    <property type="entry name" value="RBD_domain_sf"/>
</dbReference>
<evidence type="ECO:0000256" key="1">
    <source>
        <dbReference type="PROSITE-ProRule" id="PRU00176"/>
    </source>
</evidence>
<dbReference type="Gene3D" id="3.30.70.330">
    <property type="match status" value="1"/>
</dbReference>
<dbReference type="InterPro" id="IPR012677">
    <property type="entry name" value="Nucleotide-bd_a/b_plait_sf"/>
</dbReference>
<evidence type="ECO:0000313" key="3">
    <source>
        <dbReference type="EnsemblPlants" id="Zm00001eb068910_P004"/>
    </source>
</evidence>
<accession>A0A804M9K1</accession>
<dbReference type="EnsemblPlants" id="Zm00001eb068910_T004">
    <property type="protein sequence ID" value="Zm00001eb068910_P004"/>
    <property type="gene ID" value="Zm00001eb068910"/>
</dbReference>
<reference evidence="4" key="1">
    <citation type="submission" date="2015-12" db="EMBL/GenBank/DDBJ databases">
        <title>Update maize B73 reference genome by single molecule sequencing technologies.</title>
        <authorList>
            <consortium name="Maize Genome Sequencing Project"/>
            <person name="Ware D."/>
        </authorList>
    </citation>
    <scope>NUCLEOTIDE SEQUENCE [LARGE SCALE GENOMIC DNA]</scope>
    <source>
        <strain evidence="4">cv. B73</strain>
    </source>
</reference>
<sequence length="204" mass="22458">MSETGHTVQVTNLSSRVSESDLHEFFSFSGPIEHIELIRSEGYGATAYVTFKERFALETAVLLSGATIVDQPVCITYWGQPEGTFNFWDRPTWEVEEEIEYRNYQTCQYNTTPQEAFTVAQDIMKTMLEKGVNAGVGAMRSVDETYRVRETTKTVATATGRTAAKVVNGIVTSSYFSAGAMILSDALTRAAKAAADLAAHGRQN</sequence>